<keyword evidence="1" id="KW-0812">Transmembrane</keyword>
<evidence type="ECO:0000313" key="4">
    <source>
        <dbReference type="Proteomes" id="UP000095558"/>
    </source>
</evidence>
<dbReference type="InterPro" id="IPR001173">
    <property type="entry name" value="Glyco_trans_2-like"/>
</dbReference>
<dbReference type="GO" id="GO:0050501">
    <property type="term" value="F:hyaluronan synthase activity"/>
    <property type="evidence" value="ECO:0007669"/>
    <property type="project" value="UniProtKB-EC"/>
</dbReference>
<dbReference type="Gene3D" id="3.90.550.10">
    <property type="entry name" value="Spore Coat Polysaccharide Biosynthesis Protein SpsA, Chain A"/>
    <property type="match status" value="1"/>
</dbReference>
<keyword evidence="1" id="KW-0472">Membrane</keyword>
<dbReference type="InterPro" id="IPR029044">
    <property type="entry name" value="Nucleotide-diphossugar_trans"/>
</dbReference>
<accession>A0A174FKK5</accession>
<dbReference type="EC" id="2.4.1.212" evidence="3"/>
<feature type="domain" description="Glycosyltransferase 2-like" evidence="2">
    <location>
        <begin position="5"/>
        <end position="171"/>
    </location>
</feature>
<dbReference type="RefSeq" id="WP_052330731.1">
    <property type="nucleotide sequence ID" value="NZ_CYYT01000045.1"/>
</dbReference>
<dbReference type="AlphaFoldDB" id="A0A174FKK5"/>
<dbReference type="EMBL" id="CYZV01000027">
    <property type="protein sequence ID" value="CUO49000.1"/>
    <property type="molecule type" value="Genomic_DNA"/>
</dbReference>
<protein>
    <submittedName>
        <fullName evidence="3">Glycosyl transferase</fullName>
        <ecNumber evidence="3">2.4.1.212</ecNumber>
    </submittedName>
</protein>
<reference evidence="3 4" key="1">
    <citation type="submission" date="2015-09" db="EMBL/GenBank/DDBJ databases">
        <authorList>
            <consortium name="Pathogen Informatics"/>
        </authorList>
    </citation>
    <scope>NUCLEOTIDE SEQUENCE [LARGE SCALE GENOMIC DNA]</scope>
    <source>
        <strain evidence="3 4">2789STDY5834855</strain>
    </source>
</reference>
<keyword evidence="1" id="KW-1133">Transmembrane helix</keyword>
<sequence>MPKISIIVPIYNAEKVLKRCVDSILNQSYKNFELILINDGSKDKSIDIINEYKEKDERIKVIDNKNKGVSETRNIGIKTSKGEYIQFIDADDFIDPYMIEETLKEIEKNKADSVITGLYLDIESENEIKSSKQTFEYKIEEGNSNIAVAVMDRLNGTYINSPVNKIYKKSIIIDNNIYMDKTIDLGEDLLFNLEYLKNCKKVIFDDKCYYHYCMKVEENLTFKYRENKLDLMYFIYCKCNDYFKECNINNEKLVNLNNLFIKWMYSCFIDLHNKDCALSLNEKIRLIKKSTEKYGEIINNTYNMGTMIKVLKVSLRYPLLVWIISKFIFIIKVKFRQILYK</sequence>
<feature type="transmembrane region" description="Helical" evidence="1">
    <location>
        <begin position="317"/>
        <end position="335"/>
    </location>
</feature>
<gene>
    <name evidence="3" type="primary">hyaD_5</name>
    <name evidence="3" type="ORF">ERS852470_02493</name>
</gene>
<dbReference type="SUPFAM" id="SSF53448">
    <property type="entry name" value="Nucleotide-diphospho-sugar transferases"/>
    <property type="match status" value="1"/>
</dbReference>
<name>A0A174FKK5_9CLOT</name>
<proteinExistence type="predicted"/>
<dbReference type="Pfam" id="PF00535">
    <property type="entry name" value="Glycos_transf_2"/>
    <property type="match status" value="1"/>
</dbReference>
<dbReference type="OrthoDB" id="9807674at2"/>
<evidence type="ECO:0000313" key="3">
    <source>
        <dbReference type="EMBL" id="CUO49000.1"/>
    </source>
</evidence>
<dbReference type="PANTHER" id="PTHR22916">
    <property type="entry name" value="GLYCOSYLTRANSFERASE"/>
    <property type="match status" value="1"/>
</dbReference>
<keyword evidence="3" id="KW-0808">Transferase</keyword>
<dbReference type="Proteomes" id="UP000095558">
    <property type="component" value="Unassembled WGS sequence"/>
</dbReference>
<organism evidence="3 4">
    <name type="scientific">Clostridium disporicum</name>
    <dbReference type="NCBI Taxonomy" id="84024"/>
    <lineage>
        <taxon>Bacteria</taxon>
        <taxon>Bacillati</taxon>
        <taxon>Bacillota</taxon>
        <taxon>Clostridia</taxon>
        <taxon>Eubacteriales</taxon>
        <taxon>Clostridiaceae</taxon>
        <taxon>Clostridium</taxon>
    </lineage>
</organism>
<dbReference type="PANTHER" id="PTHR22916:SF3">
    <property type="entry name" value="UDP-GLCNAC:BETAGAL BETA-1,3-N-ACETYLGLUCOSAMINYLTRANSFERASE-LIKE PROTEIN 1"/>
    <property type="match status" value="1"/>
</dbReference>
<evidence type="ECO:0000259" key="2">
    <source>
        <dbReference type="Pfam" id="PF00535"/>
    </source>
</evidence>
<evidence type="ECO:0000256" key="1">
    <source>
        <dbReference type="SAM" id="Phobius"/>
    </source>
</evidence>
<dbReference type="GeneID" id="83013590"/>
<keyword evidence="3" id="KW-0328">Glycosyltransferase</keyword>